<accession>F8FFE0</accession>
<dbReference type="AlphaFoldDB" id="F8FFE0"/>
<reference evidence="1 2" key="2">
    <citation type="journal article" date="2013" name="Genome Announc.">
        <title>Genome Sequence of Growth-Improving Paenibacillus mucilaginosus Strain KNP414.</title>
        <authorList>
            <person name="Lu J.J."/>
            <person name="Wang J.F."/>
            <person name="Hu X.F."/>
        </authorList>
    </citation>
    <scope>NUCLEOTIDE SEQUENCE [LARGE SCALE GENOMIC DNA]</scope>
    <source>
        <strain evidence="1 2">KNP414</strain>
    </source>
</reference>
<organism evidence="1 2">
    <name type="scientific">Paenibacillus mucilaginosus (strain KNP414)</name>
    <dbReference type="NCBI Taxonomy" id="1036673"/>
    <lineage>
        <taxon>Bacteria</taxon>
        <taxon>Bacillati</taxon>
        <taxon>Bacillota</taxon>
        <taxon>Bacilli</taxon>
        <taxon>Bacillales</taxon>
        <taxon>Paenibacillaceae</taxon>
        <taxon>Paenibacillus</taxon>
    </lineage>
</organism>
<sequence length="48" mass="5606">MCYAAPFCIERTDKCNLPIVKSVQYEVNIYNNRRYSQRGIVQCIFLSG</sequence>
<proteinExistence type="predicted"/>
<dbReference type="HOGENOM" id="CLU_3155704_0_0_9"/>
<evidence type="ECO:0000313" key="2">
    <source>
        <dbReference type="Proteomes" id="UP000006620"/>
    </source>
</evidence>
<dbReference type="Proteomes" id="UP000006620">
    <property type="component" value="Chromosome"/>
</dbReference>
<name>F8FFE0_PAEMK</name>
<protein>
    <submittedName>
        <fullName evidence="1">Uncharacterized protein</fullName>
    </submittedName>
</protein>
<evidence type="ECO:0000313" key="1">
    <source>
        <dbReference type="EMBL" id="AEI41858.1"/>
    </source>
</evidence>
<dbReference type="KEGG" id="pms:KNP414_03300"/>
<dbReference type="EMBL" id="CP002869">
    <property type="protein sequence ID" value="AEI41858.1"/>
    <property type="molecule type" value="Genomic_DNA"/>
</dbReference>
<gene>
    <name evidence="1" type="ordered locus">KNP414_03300</name>
</gene>
<reference evidence="2" key="1">
    <citation type="submission" date="2011-06" db="EMBL/GenBank/DDBJ databases">
        <title>Complete genome sequence of Paenibacillus mucilaginosus KNP414.</title>
        <authorList>
            <person name="Wang J."/>
            <person name="Hu S."/>
            <person name="Hu X."/>
            <person name="Zhang B."/>
            <person name="Dong D."/>
            <person name="Zhang S."/>
            <person name="Zhao K."/>
            <person name="Wu D."/>
        </authorList>
    </citation>
    <scope>NUCLEOTIDE SEQUENCE [LARGE SCALE GENOMIC DNA]</scope>
    <source>
        <strain evidence="2">KNP414</strain>
    </source>
</reference>